<dbReference type="PANTHER" id="PTHR30411">
    <property type="entry name" value="CYTOPLASMIC PROTEIN"/>
    <property type="match status" value="1"/>
</dbReference>
<accession>A0A4T0UY22</accession>
<dbReference type="Pfam" id="PF04073">
    <property type="entry name" value="tRNA_edit"/>
    <property type="match status" value="1"/>
</dbReference>
<dbReference type="InterPro" id="IPR036754">
    <property type="entry name" value="YbaK/aa-tRNA-synt-asso_dom_sf"/>
</dbReference>
<dbReference type="Proteomes" id="UP000308891">
    <property type="component" value="Unassembled WGS sequence"/>
</dbReference>
<feature type="domain" description="YbaK/aminoacyl-tRNA synthetase-associated" evidence="1">
    <location>
        <begin position="25"/>
        <end position="140"/>
    </location>
</feature>
<sequence>MSLESVRRFFAERAPHIAIIELDTSTATVELAARAHGVEPGRIAKTLAFRTVAGEVLILVTRGDARIDNARFKARFGKGKMLGAEEVEGVTGHPVGGVCPFGLATPLPVYLDASLAAFDEVLPAAGAVHSAVRVPPALLAELTGGEWVDVCRMASEAPAA</sequence>
<dbReference type="Gene3D" id="3.90.960.10">
    <property type="entry name" value="YbaK/aminoacyl-tRNA synthetase-associated domain"/>
    <property type="match status" value="1"/>
</dbReference>
<comment type="caution">
    <text evidence="2">The sequence shown here is derived from an EMBL/GenBank/DDBJ whole genome shotgun (WGS) entry which is preliminary data.</text>
</comment>
<evidence type="ECO:0000313" key="2">
    <source>
        <dbReference type="EMBL" id="TIC83771.1"/>
    </source>
</evidence>
<name>A0A4T0UY22_9NEIS</name>
<dbReference type="OrthoDB" id="8536235at2"/>
<dbReference type="InterPro" id="IPR007214">
    <property type="entry name" value="YbaK/aa-tRNA-synth-assoc-dom"/>
</dbReference>
<proteinExistence type="predicted"/>
<evidence type="ECO:0000313" key="3">
    <source>
        <dbReference type="Proteomes" id="UP000308891"/>
    </source>
</evidence>
<protein>
    <submittedName>
        <fullName evidence="2">YbaK/EbsC family protein</fullName>
    </submittedName>
</protein>
<dbReference type="CDD" id="cd04333">
    <property type="entry name" value="ProX_deacylase"/>
    <property type="match status" value="1"/>
</dbReference>
<dbReference type="RefSeq" id="WP_136552393.1">
    <property type="nucleotide sequence ID" value="NZ_STGJ01000006.1"/>
</dbReference>
<dbReference type="AlphaFoldDB" id="A0A4T0UY22"/>
<dbReference type="SUPFAM" id="SSF55826">
    <property type="entry name" value="YbaK/ProRS associated domain"/>
    <property type="match status" value="1"/>
</dbReference>
<dbReference type="GO" id="GO:0002161">
    <property type="term" value="F:aminoacyl-tRNA deacylase activity"/>
    <property type="evidence" value="ECO:0007669"/>
    <property type="project" value="InterPro"/>
</dbReference>
<dbReference type="EMBL" id="STGJ01000006">
    <property type="protein sequence ID" value="TIC83771.1"/>
    <property type="molecule type" value="Genomic_DNA"/>
</dbReference>
<evidence type="ECO:0000259" key="1">
    <source>
        <dbReference type="Pfam" id="PF04073"/>
    </source>
</evidence>
<reference evidence="2 3" key="1">
    <citation type="submission" date="2019-04" db="EMBL/GenBank/DDBJ databases">
        <title>Crenobacter sp. nov.</title>
        <authorList>
            <person name="Shi S."/>
        </authorList>
    </citation>
    <scope>NUCLEOTIDE SEQUENCE [LARGE SCALE GENOMIC DNA]</scope>
    <source>
        <strain evidence="2 3">GY 70310</strain>
    </source>
</reference>
<gene>
    <name evidence="2" type="ORF">E5K04_07055</name>
</gene>
<organism evidence="2 3">
    <name type="scientific">Crenobacter intestini</name>
    <dbReference type="NCBI Taxonomy" id="2563443"/>
    <lineage>
        <taxon>Bacteria</taxon>
        <taxon>Pseudomonadati</taxon>
        <taxon>Pseudomonadota</taxon>
        <taxon>Betaproteobacteria</taxon>
        <taxon>Neisseriales</taxon>
        <taxon>Neisseriaceae</taxon>
        <taxon>Crenobacter</taxon>
    </lineage>
</organism>
<keyword evidence="3" id="KW-1185">Reference proteome</keyword>
<dbReference type="PANTHER" id="PTHR30411:SF1">
    <property type="entry name" value="CYTOPLASMIC PROTEIN"/>
    <property type="match status" value="1"/>
</dbReference>